<keyword evidence="7 9" id="KW-0413">Isomerase</keyword>
<name>A0A2M9ZRQ5_9LEPT</name>
<accession>A0A2M9ZRQ5</accession>
<keyword evidence="9" id="KW-0963">Cytoplasm</keyword>
<evidence type="ECO:0000313" key="15">
    <source>
        <dbReference type="Proteomes" id="UP000231962"/>
    </source>
</evidence>
<sequence length="837" mass="93116">MSQEMENETKTLGYSPSSRPDIGEALKNGVRVIPVEIEDQMKEAYLGYAMSVIVGRALPDVRDGLKPVHRRILHAMNERAWRSDRAYVKCAKIVGEVIGNYHPHGDSAVYDALVRMVQEFSLRVPLIDGQGNFGSIDGDNAAAYRYTEARLEKVAEELLRDIEKNTVNFSPNFDDTKEQPDVLPANFPNLLVNGSSGIAVGMATNIPPHNLKECISAVIAVIRNPEITIPELLKIVPGPDFPTGGIVIGGEGLISAYSNGRGSIRIRSKVEIEETKKGREVIVVTEIPYQVNKRLLLEKIGDLVNDKQIEGISEILDLSNRKGIRVEIHVKKDANAQVILNQLLKLTQLQVSYGITMLAILDNKPKIFNIKEILVAYSIHRKEVIVRRTQFDLDKAEKRAHILEGLKIALENIEEVIKVIRASKTPAEAKEQLMKRFSLSEIQTDAILEMRLQRLTSLEVQKVIDELEEVRKLILDLKDILANPARVADIVCTELTEVSEKFGTTRKTDISLESVESSSFNAEDLIADEEMVLQITYDQFIKRLPIDTFKRQRRGGKGIQGLSQKRDDVVKIMKSAMTHDNVMFFSNIGKVYMLKAYELPLASKEARGKSLKAIIGLGENETISSIFAFREMDKDTDLLLVTRKGFMKRVELSEFSNVKKSGIIAIGLREGDELISVDSVRKGDDLMIFSRKGLALRIEMDNVRAQGRTAQGVTGMRLGADDALIGVSKVVEGEDIFVISENGYGKRLGFEEFSTKGRGGKGMAFLKVGEKNGFAVRAGSVGLEDEVIIVSQQGMIIRTEAAQISKLGRTAVGVRVVDVKDNDRVQDFTVLTERKEK</sequence>
<comment type="catalytic activity">
    <reaction evidence="1 9 10">
        <text>ATP-dependent breakage, passage and rejoining of double-stranded DNA.</text>
        <dbReference type="EC" id="5.6.2.2"/>
    </reaction>
</comment>
<protein>
    <recommendedName>
        <fullName evidence="9">DNA gyrase subunit A</fullName>
        <ecNumber evidence="9">5.6.2.2</ecNumber>
    </recommendedName>
</protein>
<keyword evidence="4 9" id="KW-0067">ATP-binding</keyword>
<evidence type="ECO:0000256" key="6">
    <source>
        <dbReference type="ARBA" id="ARBA00023125"/>
    </source>
</evidence>
<keyword evidence="15" id="KW-1185">Reference proteome</keyword>
<dbReference type="GO" id="GO:0005524">
    <property type="term" value="F:ATP binding"/>
    <property type="evidence" value="ECO:0007669"/>
    <property type="project" value="UniProtKB-UniRule"/>
</dbReference>
<dbReference type="NCBIfam" id="NF004044">
    <property type="entry name" value="PRK05561.1"/>
    <property type="match status" value="1"/>
</dbReference>
<feature type="short sequence motif" description="GyrA-box" evidence="9">
    <location>
        <begin position="552"/>
        <end position="558"/>
    </location>
</feature>
<dbReference type="Gene3D" id="3.30.1360.40">
    <property type="match status" value="1"/>
</dbReference>
<dbReference type="InterPro" id="IPR013757">
    <property type="entry name" value="Topo_IIA_A_a_sf"/>
</dbReference>
<dbReference type="RefSeq" id="WP_100712013.1">
    <property type="nucleotide sequence ID" value="NZ_NPDY01000001.1"/>
</dbReference>
<feature type="domain" description="Topo IIA-type catalytic" evidence="12">
    <location>
        <begin position="58"/>
        <end position="525"/>
    </location>
</feature>
<dbReference type="EMBL" id="NPDZ01000001">
    <property type="protein sequence ID" value="PJZ74603.1"/>
    <property type="molecule type" value="Genomic_DNA"/>
</dbReference>
<dbReference type="Gene3D" id="3.90.199.10">
    <property type="entry name" value="Topoisomerase II, domain 5"/>
    <property type="match status" value="1"/>
</dbReference>
<keyword evidence="6 9" id="KW-0238">DNA-binding</keyword>
<dbReference type="Proteomes" id="UP000231962">
    <property type="component" value="Unassembled WGS sequence"/>
</dbReference>
<evidence type="ECO:0000256" key="4">
    <source>
        <dbReference type="ARBA" id="ARBA00022840"/>
    </source>
</evidence>
<dbReference type="FunFam" id="2.120.10.90:FF:000005">
    <property type="entry name" value="DNA topoisomerase 4 subunit A"/>
    <property type="match status" value="1"/>
</dbReference>
<evidence type="ECO:0000256" key="11">
    <source>
        <dbReference type="SAM" id="MobiDB-lite"/>
    </source>
</evidence>
<dbReference type="PANTHER" id="PTHR43493:SF5">
    <property type="entry name" value="DNA GYRASE SUBUNIT A, CHLOROPLASTIC_MITOCHONDRIAL"/>
    <property type="match status" value="1"/>
</dbReference>
<dbReference type="NCBIfam" id="TIGR01063">
    <property type="entry name" value="gyrA"/>
    <property type="match status" value="1"/>
</dbReference>
<dbReference type="PANTHER" id="PTHR43493">
    <property type="entry name" value="DNA GYRASE/TOPOISOMERASE SUBUNIT A"/>
    <property type="match status" value="1"/>
</dbReference>
<evidence type="ECO:0000313" key="14">
    <source>
        <dbReference type="EMBL" id="PJZ74603.1"/>
    </source>
</evidence>
<evidence type="ECO:0000256" key="3">
    <source>
        <dbReference type="ARBA" id="ARBA00022741"/>
    </source>
</evidence>
<evidence type="ECO:0000313" key="16">
    <source>
        <dbReference type="Proteomes" id="UP000231990"/>
    </source>
</evidence>
<evidence type="ECO:0000256" key="2">
    <source>
        <dbReference type="ARBA" id="ARBA00008263"/>
    </source>
</evidence>
<comment type="miscellaneous">
    <text evidence="9">Few gyrases are as efficient as E.coli at forming negative supercoils. Not all organisms have 2 type II topoisomerases; in organisms with a single type II topoisomerase this enzyme also has to decatenate newly replicated chromosomes.</text>
</comment>
<dbReference type="NCBIfam" id="NF004043">
    <property type="entry name" value="PRK05560.1"/>
    <property type="match status" value="1"/>
</dbReference>
<dbReference type="EMBL" id="NPDY01000001">
    <property type="protein sequence ID" value="PJZ71071.1"/>
    <property type="molecule type" value="Genomic_DNA"/>
</dbReference>
<evidence type="ECO:0000313" key="13">
    <source>
        <dbReference type="EMBL" id="PJZ71071.1"/>
    </source>
</evidence>
<dbReference type="HAMAP" id="MF_01897">
    <property type="entry name" value="GyrA"/>
    <property type="match status" value="1"/>
</dbReference>
<comment type="caution">
    <text evidence="14">The sequence shown here is derived from an EMBL/GenBank/DDBJ whole genome shotgun (WGS) entry which is preliminary data.</text>
</comment>
<dbReference type="EC" id="5.6.2.2" evidence="9"/>
<dbReference type="InterPro" id="IPR006691">
    <property type="entry name" value="GyrA/parC_rep"/>
</dbReference>
<dbReference type="GO" id="GO:0006265">
    <property type="term" value="P:DNA topological change"/>
    <property type="evidence" value="ECO:0007669"/>
    <property type="project" value="UniProtKB-UniRule"/>
</dbReference>
<comment type="subunit">
    <text evidence="9">Heterotetramer, composed of two GyrA and two GyrB chains. In the heterotetramer, GyrA contains the active site tyrosine that forms a transient covalent intermediate with DNA, while GyrB binds cofactors and catalyzes ATP hydrolysis.</text>
</comment>
<dbReference type="Gene3D" id="2.120.10.90">
    <property type="entry name" value="DNA gyrase/topoisomerase IV, subunit A, C-terminal"/>
    <property type="match status" value="1"/>
</dbReference>
<dbReference type="PROSITE" id="PS52040">
    <property type="entry name" value="TOPO_IIA"/>
    <property type="match status" value="1"/>
</dbReference>
<dbReference type="FunFam" id="3.90.199.10:FF:000001">
    <property type="entry name" value="DNA gyrase subunit A"/>
    <property type="match status" value="1"/>
</dbReference>
<dbReference type="OrthoDB" id="9806486at2"/>
<evidence type="ECO:0000256" key="8">
    <source>
        <dbReference type="ARBA" id="ARBA00063644"/>
    </source>
</evidence>
<feature type="region of interest" description="Disordered" evidence="11">
    <location>
        <begin position="1"/>
        <end position="20"/>
    </location>
</feature>
<organism evidence="14 16">
    <name type="scientific">Leptospira perolatii</name>
    <dbReference type="NCBI Taxonomy" id="2023191"/>
    <lineage>
        <taxon>Bacteria</taxon>
        <taxon>Pseudomonadati</taxon>
        <taxon>Spirochaetota</taxon>
        <taxon>Spirochaetia</taxon>
        <taxon>Leptospirales</taxon>
        <taxon>Leptospiraceae</taxon>
        <taxon>Leptospira</taxon>
    </lineage>
</organism>
<dbReference type="GO" id="GO:0009330">
    <property type="term" value="C:DNA topoisomerase type II (double strand cut, ATP-hydrolyzing) complex"/>
    <property type="evidence" value="ECO:0007669"/>
    <property type="project" value="TreeGrafter"/>
</dbReference>
<evidence type="ECO:0000256" key="1">
    <source>
        <dbReference type="ARBA" id="ARBA00000185"/>
    </source>
</evidence>
<keyword evidence="3 9" id="KW-0547">Nucleotide-binding</keyword>
<dbReference type="FunFam" id="1.10.268.10:FF:000001">
    <property type="entry name" value="DNA gyrase subunit A"/>
    <property type="match status" value="1"/>
</dbReference>
<dbReference type="AlphaFoldDB" id="A0A2M9ZRQ5"/>
<dbReference type="InterPro" id="IPR013760">
    <property type="entry name" value="Topo_IIA-like_dom_sf"/>
</dbReference>
<comment type="similarity">
    <text evidence="2 9">Belongs to the type II topoisomerase GyrA/ParC subunit family.</text>
</comment>
<dbReference type="InterPro" id="IPR002205">
    <property type="entry name" value="Topo_IIA_dom_A"/>
</dbReference>
<comment type="subunit">
    <text evidence="8">Heterotetramer composed of ParC and ParE.</text>
</comment>
<dbReference type="GO" id="GO:0005694">
    <property type="term" value="C:chromosome"/>
    <property type="evidence" value="ECO:0007669"/>
    <property type="project" value="InterPro"/>
</dbReference>
<evidence type="ECO:0000256" key="7">
    <source>
        <dbReference type="ARBA" id="ARBA00023235"/>
    </source>
</evidence>
<evidence type="ECO:0000256" key="5">
    <source>
        <dbReference type="ARBA" id="ARBA00023029"/>
    </source>
</evidence>
<dbReference type="FunFam" id="3.30.1360.40:FF:000002">
    <property type="entry name" value="DNA gyrase subunit A"/>
    <property type="match status" value="1"/>
</dbReference>
<evidence type="ECO:0000259" key="12">
    <source>
        <dbReference type="PROSITE" id="PS52040"/>
    </source>
</evidence>
<proteinExistence type="inferred from homology"/>
<dbReference type="Gene3D" id="1.10.268.10">
    <property type="entry name" value="Topoisomerase, domain 3"/>
    <property type="match status" value="1"/>
</dbReference>
<gene>
    <name evidence="9" type="primary">gyrA</name>
    <name evidence="13" type="ORF">CH360_00675</name>
    <name evidence="14" type="ORF">CH373_00675</name>
</gene>
<reference evidence="15 16" key="1">
    <citation type="submission" date="2017-07" db="EMBL/GenBank/DDBJ databases">
        <title>Leptospira spp. isolated from tropical soils.</title>
        <authorList>
            <person name="Thibeaux R."/>
            <person name="Iraola G."/>
            <person name="Ferres I."/>
            <person name="Bierque E."/>
            <person name="Girault D."/>
            <person name="Soupe-Gilbert M.-E."/>
            <person name="Picardeau M."/>
            <person name="Goarant C."/>
        </authorList>
    </citation>
    <scope>NUCLEOTIDE SEQUENCE [LARGE SCALE GENOMIC DNA]</scope>
    <source>
        <strain evidence="14 16">FH1-B-B1</strain>
        <strain evidence="13 15">FH1-B-C1</strain>
    </source>
</reference>
<dbReference type="InterPro" id="IPR035516">
    <property type="entry name" value="Gyrase/topoIV_suA_C"/>
</dbReference>
<dbReference type="Pfam" id="PF03989">
    <property type="entry name" value="DNA_gyraseA_C"/>
    <property type="match status" value="6"/>
</dbReference>
<comment type="function">
    <text evidence="9">A type II topoisomerase that negatively supercoils closed circular double-stranded (ds) DNA in an ATP-dependent manner to modulate DNA topology and maintain chromosomes in an underwound state. Negative supercoiling favors strand separation, and DNA replication, transcription, recombination and repair, all of which involve strand separation. Also able to catalyze the interconversion of other topological isomers of dsDNA rings, including catenanes and knotted rings. Type II topoisomerases break and join 2 DNA strands simultaneously in an ATP-dependent manner.</text>
</comment>
<dbReference type="SUPFAM" id="SSF56719">
    <property type="entry name" value="Type II DNA topoisomerase"/>
    <property type="match status" value="1"/>
</dbReference>
<dbReference type="InterPro" id="IPR013758">
    <property type="entry name" value="Topo_IIA_A/C_ab"/>
</dbReference>
<dbReference type="GO" id="GO:0003677">
    <property type="term" value="F:DNA binding"/>
    <property type="evidence" value="ECO:0007669"/>
    <property type="project" value="UniProtKB-UniRule"/>
</dbReference>
<dbReference type="InterPro" id="IPR005743">
    <property type="entry name" value="GyrA"/>
</dbReference>
<dbReference type="CDD" id="cd00187">
    <property type="entry name" value="TOP4c"/>
    <property type="match status" value="1"/>
</dbReference>
<dbReference type="SMART" id="SM00434">
    <property type="entry name" value="TOP4c"/>
    <property type="match status" value="1"/>
</dbReference>
<dbReference type="GO" id="GO:0034335">
    <property type="term" value="F:DNA negative supercoiling activity"/>
    <property type="evidence" value="ECO:0007669"/>
    <property type="project" value="UniProtKB-ARBA"/>
</dbReference>
<feature type="active site" description="O-(5'-phospho-DNA)-tyrosine intermediate" evidence="9 10">
    <location>
        <position position="146"/>
    </location>
</feature>
<keyword evidence="5 9" id="KW-0799">Topoisomerase</keyword>
<dbReference type="Proteomes" id="UP000231990">
    <property type="component" value="Unassembled WGS sequence"/>
</dbReference>
<dbReference type="SUPFAM" id="SSF101904">
    <property type="entry name" value="GyrA/ParC C-terminal domain-like"/>
    <property type="match status" value="1"/>
</dbReference>
<dbReference type="InterPro" id="IPR050220">
    <property type="entry name" value="Type_II_DNA_Topoisomerases"/>
</dbReference>
<feature type="compositionally biased region" description="Polar residues" evidence="11">
    <location>
        <begin position="1"/>
        <end position="18"/>
    </location>
</feature>
<dbReference type="GO" id="GO:0006261">
    <property type="term" value="P:DNA-templated DNA replication"/>
    <property type="evidence" value="ECO:0007669"/>
    <property type="project" value="UniProtKB-UniRule"/>
</dbReference>
<evidence type="ECO:0000256" key="9">
    <source>
        <dbReference type="HAMAP-Rule" id="MF_01897"/>
    </source>
</evidence>
<dbReference type="Pfam" id="PF00521">
    <property type="entry name" value="DNA_topoisoIV"/>
    <property type="match status" value="1"/>
</dbReference>
<comment type="subcellular location">
    <subcellularLocation>
        <location evidence="9">Cytoplasm</location>
    </subcellularLocation>
</comment>
<dbReference type="GO" id="GO:0005737">
    <property type="term" value="C:cytoplasm"/>
    <property type="evidence" value="ECO:0007669"/>
    <property type="project" value="UniProtKB-SubCell"/>
</dbReference>
<evidence type="ECO:0000256" key="10">
    <source>
        <dbReference type="PROSITE-ProRule" id="PRU01384"/>
    </source>
</evidence>